<comment type="caution">
    <text evidence="4">The sequence shown here is derived from an EMBL/GenBank/DDBJ whole genome shotgun (WGS) entry which is preliminary data.</text>
</comment>
<evidence type="ECO:0000256" key="3">
    <source>
        <dbReference type="ARBA" id="ARBA00023315"/>
    </source>
</evidence>
<evidence type="ECO:0000256" key="2">
    <source>
        <dbReference type="ARBA" id="ARBA00022737"/>
    </source>
</evidence>
<sequence>MAKTIRFALRLWLQKKLLKFRGVTIHNNTVFSGVEFLGTAVIEPYCRVSGDPKIVIGDNFYMNAGCHVQGNVSFGRDVMIGPKTVIWGRDHGTALGVPMKQQPHIKEDIIIGDDVWIAANVTILKGIAIGSGAVIGAGAVVVKDIPENAIAVGNPAKVVKFRS</sequence>
<reference evidence="5" key="1">
    <citation type="journal article" date="2019" name="Int. J. Syst. Evol. Microbiol.">
        <title>The Global Catalogue of Microorganisms (GCM) 10K type strain sequencing project: providing services to taxonomists for standard genome sequencing and annotation.</title>
        <authorList>
            <consortium name="The Broad Institute Genomics Platform"/>
            <consortium name="The Broad Institute Genome Sequencing Center for Infectious Disease"/>
            <person name="Wu L."/>
            <person name="Ma J."/>
        </authorList>
    </citation>
    <scope>NUCLEOTIDE SEQUENCE [LARGE SCALE GENOMIC DNA]</scope>
    <source>
        <strain evidence="5">CECT 8570</strain>
    </source>
</reference>
<keyword evidence="2" id="KW-0677">Repeat</keyword>
<evidence type="ECO:0000313" key="5">
    <source>
        <dbReference type="Proteomes" id="UP001595840"/>
    </source>
</evidence>
<keyword evidence="3 4" id="KW-0012">Acyltransferase</keyword>
<dbReference type="Gene3D" id="2.160.10.10">
    <property type="entry name" value="Hexapeptide repeat proteins"/>
    <property type="match status" value="1"/>
</dbReference>
<dbReference type="EMBL" id="JBHSCX010000004">
    <property type="protein sequence ID" value="MFC4361764.1"/>
    <property type="molecule type" value="Genomic_DNA"/>
</dbReference>
<accession>A0ABV8V3Y5</accession>
<dbReference type="Pfam" id="PF00132">
    <property type="entry name" value="Hexapep"/>
    <property type="match status" value="1"/>
</dbReference>
<evidence type="ECO:0000256" key="1">
    <source>
        <dbReference type="ARBA" id="ARBA00022679"/>
    </source>
</evidence>
<dbReference type="InterPro" id="IPR051159">
    <property type="entry name" value="Hexapeptide_acetyltransf"/>
</dbReference>
<dbReference type="SUPFAM" id="SSF51161">
    <property type="entry name" value="Trimeric LpxA-like enzymes"/>
    <property type="match status" value="1"/>
</dbReference>
<dbReference type="Proteomes" id="UP001595840">
    <property type="component" value="Unassembled WGS sequence"/>
</dbReference>
<organism evidence="4 5">
    <name type="scientific">Simiduia curdlanivorans</name>
    <dbReference type="NCBI Taxonomy" id="1492769"/>
    <lineage>
        <taxon>Bacteria</taxon>
        <taxon>Pseudomonadati</taxon>
        <taxon>Pseudomonadota</taxon>
        <taxon>Gammaproteobacteria</taxon>
        <taxon>Cellvibrionales</taxon>
        <taxon>Cellvibrionaceae</taxon>
        <taxon>Simiduia</taxon>
    </lineage>
</organism>
<evidence type="ECO:0000313" key="4">
    <source>
        <dbReference type="EMBL" id="MFC4361764.1"/>
    </source>
</evidence>
<dbReference type="InterPro" id="IPR018357">
    <property type="entry name" value="Hexapep_transf_CS"/>
</dbReference>
<dbReference type="CDD" id="cd04647">
    <property type="entry name" value="LbH_MAT_like"/>
    <property type="match status" value="1"/>
</dbReference>
<protein>
    <submittedName>
        <fullName evidence="4">Acyltransferase</fullName>
    </submittedName>
</protein>
<keyword evidence="5" id="KW-1185">Reference proteome</keyword>
<dbReference type="GO" id="GO:0016746">
    <property type="term" value="F:acyltransferase activity"/>
    <property type="evidence" value="ECO:0007669"/>
    <property type="project" value="UniProtKB-KW"/>
</dbReference>
<gene>
    <name evidence="4" type="ORF">ACFOX3_05575</name>
</gene>
<dbReference type="PROSITE" id="PS00101">
    <property type="entry name" value="HEXAPEP_TRANSFERASES"/>
    <property type="match status" value="1"/>
</dbReference>
<proteinExistence type="predicted"/>
<name>A0ABV8V3Y5_9GAMM</name>
<keyword evidence="1" id="KW-0808">Transferase</keyword>
<dbReference type="PANTHER" id="PTHR23416">
    <property type="entry name" value="SIALIC ACID SYNTHASE-RELATED"/>
    <property type="match status" value="1"/>
</dbReference>
<dbReference type="InterPro" id="IPR011004">
    <property type="entry name" value="Trimer_LpxA-like_sf"/>
</dbReference>
<dbReference type="InterPro" id="IPR001451">
    <property type="entry name" value="Hexapep"/>
</dbReference>
<dbReference type="RefSeq" id="WP_290263719.1">
    <property type="nucleotide sequence ID" value="NZ_JAUFQG010000006.1"/>
</dbReference>